<dbReference type="AlphaFoldDB" id="A0A498PT90"/>
<evidence type="ECO:0000256" key="4">
    <source>
        <dbReference type="ARBA" id="ARBA00022475"/>
    </source>
</evidence>
<feature type="transmembrane region" description="Helical" evidence="11">
    <location>
        <begin position="342"/>
        <end position="364"/>
    </location>
</feature>
<feature type="transmembrane region" description="Helical" evidence="11">
    <location>
        <begin position="143"/>
        <end position="165"/>
    </location>
</feature>
<evidence type="ECO:0000256" key="6">
    <source>
        <dbReference type="ARBA" id="ARBA00022989"/>
    </source>
</evidence>
<keyword evidence="5 11" id="KW-0812">Transmembrane</keyword>
<dbReference type="PRINTS" id="PR01036">
    <property type="entry name" value="TCRTETB"/>
</dbReference>
<organism evidence="15 16">
    <name type="scientific">Mycobacterium attenuatum</name>
    <dbReference type="NCBI Taxonomy" id="2341086"/>
    <lineage>
        <taxon>Bacteria</taxon>
        <taxon>Bacillati</taxon>
        <taxon>Actinomycetota</taxon>
        <taxon>Actinomycetes</taxon>
        <taxon>Mycobacteriales</taxon>
        <taxon>Mycobacteriaceae</taxon>
        <taxon>Mycobacterium</taxon>
    </lineage>
</organism>
<evidence type="ECO:0000259" key="13">
    <source>
        <dbReference type="PROSITE" id="PS50850"/>
    </source>
</evidence>
<dbReference type="InterPro" id="IPR036259">
    <property type="entry name" value="MFS_trans_sf"/>
</dbReference>
<dbReference type="GO" id="GO:0005886">
    <property type="term" value="C:plasma membrane"/>
    <property type="evidence" value="ECO:0007669"/>
    <property type="project" value="UniProtKB-SubCell"/>
</dbReference>
<gene>
    <name evidence="15" type="ORF">LAUMK136_01248</name>
</gene>
<feature type="domain" description="PNPLA" evidence="14">
    <location>
        <begin position="819"/>
        <end position="979"/>
    </location>
</feature>
<dbReference type="PROSITE" id="PS00889">
    <property type="entry name" value="CNMP_BINDING_2"/>
    <property type="match status" value="1"/>
</dbReference>
<dbReference type="InterPro" id="IPR005829">
    <property type="entry name" value="Sugar_transporter_CS"/>
</dbReference>
<dbReference type="GO" id="GO:0022857">
    <property type="term" value="F:transmembrane transporter activity"/>
    <property type="evidence" value="ECO:0007669"/>
    <property type="project" value="InterPro"/>
</dbReference>
<feature type="transmembrane region" description="Helical" evidence="11">
    <location>
        <begin position="439"/>
        <end position="460"/>
    </location>
</feature>
<dbReference type="Pfam" id="PF07690">
    <property type="entry name" value="MFS_1"/>
    <property type="match status" value="1"/>
</dbReference>
<dbReference type="PANTHER" id="PTHR42718">
    <property type="entry name" value="MAJOR FACILITATOR SUPERFAMILY MULTIDRUG TRANSPORTER MFSC"/>
    <property type="match status" value="1"/>
</dbReference>
<feature type="transmembrane region" description="Helical" evidence="11">
    <location>
        <begin position="85"/>
        <end position="106"/>
    </location>
</feature>
<keyword evidence="3" id="KW-0813">Transport</keyword>
<dbReference type="InterPro" id="IPR018490">
    <property type="entry name" value="cNMP-bd_dom_sf"/>
</dbReference>
<dbReference type="InterPro" id="IPR016035">
    <property type="entry name" value="Acyl_Trfase/lysoPLipase"/>
</dbReference>
<dbReference type="Gene3D" id="1.20.1720.10">
    <property type="entry name" value="Multidrug resistance protein D"/>
    <property type="match status" value="1"/>
</dbReference>
<name>A0A498PT90_9MYCO</name>
<feature type="transmembrane region" description="Helical" evidence="11">
    <location>
        <begin position="307"/>
        <end position="330"/>
    </location>
</feature>
<dbReference type="InterPro" id="IPR004638">
    <property type="entry name" value="EmrB-like"/>
</dbReference>
<dbReference type="PROSITE" id="PS00216">
    <property type="entry name" value="SUGAR_TRANSPORT_1"/>
    <property type="match status" value="1"/>
</dbReference>
<evidence type="ECO:0000313" key="16">
    <source>
        <dbReference type="Proteomes" id="UP000273307"/>
    </source>
</evidence>
<evidence type="ECO:0000256" key="10">
    <source>
        <dbReference type="SAM" id="MobiDB-lite"/>
    </source>
</evidence>
<evidence type="ECO:0000259" key="12">
    <source>
        <dbReference type="PROSITE" id="PS50042"/>
    </source>
</evidence>
<dbReference type="CDD" id="cd00038">
    <property type="entry name" value="CAP_ED"/>
    <property type="match status" value="1"/>
</dbReference>
<evidence type="ECO:0000256" key="9">
    <source>
        <dbReference type="PROSITE-ProRule" id="PRU01161"/>
    </source>
</evidence>
<dbReference type="NCBIfam" id="TIGR00711">
    <property type="entry name" value="efflux_EmrB"/>
    <property type="match status" value="1"/>
</dbReference>
<dbReference type="InterPro" id="IPR000595">
    <property type="entry name" value="cNMP-bd_dom"/>
</dbReference>
<dbReference type="GO" id="GO:0016042">
    <property type="term" value="P:lipid catabolic process"/>
    <property type="evidence" value="ECO:0007669"/>
    <property type="project" value="UniProtKB-UniRule"/>
</dbReference>
<evidence type="ECO:0000256" key="3">
    <source>
        <dbReference type="ARBA" id="ARBA00022448"/>
    </source>
</evidence>
<dbReference type="InterPro" id="IPR014710">
    <property type="entry name" value="RmlC-like_jellyroll"/>
</dbReference>
<comment type="subcellular location">
    <subcellularLocation>
        <location evidence="1">Cell membrane</location>
        <topology evidence="1">Multi-pass membrane protein</topology>
    </subcellularLocation>
</comment>
<dbReference type="InterPro" id="IPR018488">
    <property type="entry name" value="cNMP-bd_CS"/>
</dbReference>
<evidence type="ECO:0000256" key="5">
    <source>
        <dbReference type="ARBA" id="ARBA00022692"/>
    </source>
</evidence>
<feature type="short sequence motif" description="DGA/G" evidence="9">
    <location>
        <begin position="966"/>
        <end position="968"/>
    </location>
</feature>
<dbReference type="InterPro" id="IPR020846">
    <property type="entry name" value="MFS_dom"/>
</dbReference>
<evidence type="ECO:0000256" key="7">
    <source>
        <dbReference type="ARBA" id="ARBA00023098"/>
    </source>
</evidence>
<keyword evidence="9" id="KW-0378">Hydrolase</keyword>
<dbReference type="PROSITE" id="PS50042">
    <property type="entry name" value="CNMP_BINDING_3"/>
    <property type="match status" value="1"/>
</dbReference>
<reference evidence="15 16" key="1">
    <citation type="submission" date="2018-09" db="EMBL/GenBank/DDBJ databases">
        <authorList>
            <person name="Tagini F."/>
        </authorList>
    </citation>
    <scope>NUCLEOTIDE SEQUENCE [LARGE SCALE GENOMIC DNA]</scope>
    <source>
        <strain evidence="15 16">MK136</strain>
    </source>
</reference>
<dbReference type="SUPFAM" id="SSF51206">
    <property type="entry name" value="cAMP-binding domain-like"/>
    <property type="match status" value="1"/>
</dbReference>
<feature type="short sequence motif" description="GXSXG" evidence="9">
    <location>
        <begin position="850"/>
        <end position="854"/>
    </location>
</feature>
<feature type="active site" description="Proton acceptor" evidence="9">
    <location>
        <position position="966"/>
    </location>
</feature>
<feature type="transmembrane region" description="Helical" evidence="11">
    <location>
        <begin position="371"/>
        <end position="389"/>
    </location>
</feature>
<dbReference type="GO" id="GO:0004622">
    <property type="term" value="F:phosphatidylcholine lysophospholipase activity"/>
    <property type="evidence" value="ECO:0007669"/>
    <property type="project" value="UniProtKB-ARBA"/>
</dbReference>
<dbReference type="PROSITE" id="PS51635">
    <property type="entry name" value="PNPLA"/>
    <property type="match status" value="1"/>
</dbReference>
<dbReference type="Gene3D" id="2.60.120.10">
    <property type="entry name" value="Jelly Rolls"/>
    <property type="match status" value="1"/>
</dbReference>
<keyword evidence="8 11" id="KW-0472">Membrane</keyword>
<evidence type="ECO:0000256" key="1">
    <source>
        <dbReference type="ARBA" id="ARBA00004651"/>
    </source>
</evidence>
<proteinExistence type="inferred from homology"/>
<keyword evidence="6 11" id="KW-1133">Transmembrane helix</keyword>
<dbReference type="Gene3D" id="1.20.1250.20">
    <property type="entry name" value="MFS general substrate transporter like domains"/>
    <property type="match status" value="1"/>
</dbReference>
<dbReference type="CDD" id="cd17321">
    <property type="entry name" value="MFS_MMR_MDR_like"/>
    <property type="match status" value="1"/>
</dbReference>
<dbReference type="InterPro" id="IPR011701">
    <property type="entry name" value="MFS"/>
</dbReference>
<dbReference type="PANTHER" id="PTHR42718:SF48">
    <property type="entry name" value="CONSERVED TWO-DOMAIN MEMBRANE PROTEIN-RELATED"/>
    <property type="match status" value="1"/>
</dbReference>
<dbReference type="Gene3D" id="3.40.1090.10">
    <property type="entry name" value="Cytosolic phospholipase A2 catalytic domain"/>
    <property type="match status" value="2"/>
</dbReference>
<feature type="transmembrane region" description="Helical" evidence="11">
    <location>
        <begin position="264"/>
        <end position="286"/>
    </location>
</feature>
<evidence type="ECO:0000256" key="2">
    <source>
        <dbReference type="ARBA" id="ARBA00006636"/>
    </source>
</evidence>
<feature type="region of interest" description="Disordered" evidence="10">
    <location>
        <begin position="496"/>
        <end position="520"/>
    </location>
</feature>
<feature type="domain" description="Cyclic nucleotide-binding" evidence="12">
    <location>
        <begin position="543"/>
        <end position="640"/>
    </location>
</feature>
<dbReference type="InterPro" id="IPR002641">
    <property type="entry name" value="PNPLA_dom"/>
</dbReference>
<feature type="transmembrane region" description="Helical" evidence="11">
    <location>
        <begin position="50"/>
        <end position="73"/>
    </location>
</feature>
<protein>
    <submittedName>
        <fullName evidence="15">Putative NTE family protein</fullName>
    </submittedName>
</protein>
<sequence>MSATSSSGVDRSGARHRTVAGDKGVRPYLPVKQRQGYAPLTSRRQPSAPAVLLVASFGAFLAFLDSTIVNIAFPDIQRSFPTYDLGSLSWILNGYNIVFAAFLVAAGRLADLLGRKRTFEFGVVVFTIASVLCAVAGSVEQLVAFRLLQGIGAAVLVPASLALVVEGFPPERRAHGVGLWGAAAAIASGLGPPIGGMLVEASSWRLVFLVNLPLGIVAVIVAGRVLTESRASGRRRVPDLRGALLLGVAIGALTLGLVKGPDWGWVSAGTLGTFVASAIALGGFALSSRSHPAPLVEPAFLRSRPFVAGNLLTLVAAAGFYCYVLTHVLYLNYVWHYSLLKAGFAIAPAAIVAAAVAAVLGRIADRHGHRVIVAAGALIWAGSLVWYLQRVGVKPDFLRDWLPGQLLQGVGVGATLPVLGSAAIARLPKRGSYATASAVVSTTRQLGAVIGVAVLVILIGKPEHGAAAEAIRRGWAMPVFCFLAVAIAAVSLGSTRSDVEEPEAEPAREPEPAPPPERASQPLAIPVEQLTSDDGNLLGQLPLFAGLDPATLDELGQRLEEVELEAGSYLFREGDESDSLYVLRQGRLQVLQESVVIRELGRGEVLGELGLLIDAPRSASVRALRDSKLVRLTRAQFDQIADREVFAALVCTLASRLRAMPPPLAASQACPEVVIAVVGVCAAAPVQAVAAGLLTALSAWVKAVNPGRIDRDGLERAEQGANKVVLHASLADPDWRDFCLRVADRIVLVADDPNPQVAPLPARAAGADLVLAGSTASREQRRQWEELITPRSVHVVRYRTLQDDVRPLAARIAGRSIGLALGGGGARALAHLGVLEELERAGITVDRFAGTSMGAAIAALAAGGMDAAGVDAHVYEYFIRRNPLHDYALPSKGLIRGRRLLSLLREATGGLLVEELPKELRCVSVDLLSRQAFVHRRGPVADVMACSMRLPGIFPPLVYDGRLHVDGGVLNNVPVSCLSATEGPLIAVSVRLGGGAPDSSARAGAPRVPGIGDTLLRTMTIGSQQGANAALKLAQVVIRPDASAVGFLESHQIDVAREAGRDAARQALPQIMALLNR</sequence>
<feature type="active site" description="Nucleophile" evidence="9">
    <location>
        <position position="852"/>
    </location>
</feature>
<feature type="transmembrane region" description="Helical" evidence="11">
    <location>
        <begin position="118"/>
        <end position="137"/>
    </location>
</feature>
<dbReference type="SUPFAM" id="SSF103473">
    <property type="entry name" value="MFS general substrate transporter"/>
    <property type="match status" value="1"/>
</dbReference>
<dbReference type="PROSITE" id="PS50850">
    <property type="entry name" value="MFS"/>
    <property type="match status" value="1"/>
</dbReference>
<keyword evidence="7 9" id="KW-0443">Lipid metabolism</keyword>
<evidence type="ECO:0000313" key="15">
    <source>
        <dbReference type="EMBL" id="VBA36056.1"/>
    </source>
</evidence>
<evidence type="ECO:0000256" key="8">
    <source>
        <dbReference type="ARBA" id="ARBA00023136"/>
    </source>
</evidence>
<accession>A0A498PT90</accession>
<feature type="transmembrane region" description="Helical" evidence="11">
    <location>
        <begin position="409"/>
        <end position="427"/>
    </location>
</feature>
<dbReference type="RefSeq" id="WP_122525133.1">
    <property type="nucleotide sequence ID" value="NZ_UPHP01000031.1"/>
</dbReference>
<dbReference type="SUPFAM" id="SSF52151">
    <property type="entry name" value="FabD/lysophospholipase-like"/>
    <property type="match status" value="1"/>
</dbReference>
<dbReference type="Proteomes" id="UP000273307">
    <property type="component" value="Unassembled WGS sequence"/>
</dbReference>
<feature type="transmembrane region" description="Helical" evidence="11">
    <location>
        <begin position="239"/>
        <end position="258"/>
    </location>
</feature>
<evidence type="ECO:0000259" key="14">
    <source>
        <dbReference type="PROSITE" id="PS51635"/>
    </source>
</evidence>
<feature type="transmembrane region" description="Helical" evidence="11">
    <location>
        <begin position="177"/>
        <end position="194"/>
    </location>
</feature>
<dbReference type="Pfam" id="PF00027">
    <property type="entry name" value="cNMP_binding"/>
    <property type="match status" value="1"/>
</dbReference>
<dbReference type="SMART" id="SM00100">
    <property type="entry name" value="cNMP"/>
    <property type="match status" value="1"/>
</dbReference>
<dbReference type="OrthoDB" id="7375466at2"/>
<comment type="caution">
    <text evidence="9">Lacks conserved residue(s) required for the propagation of feature annotation.</text>
</comment>
<feature type="domain" description="Major facilitator superfamily (MFS) profile" evidence="13">
    <location>
        <begin position="51"/>
        <end position="496"/>
    </location>
</feature>
<feature type="transmembrane region" description="Helical" evidence="11">
    <location>
        <begin position="206"/>
        <end position="227"/>
    </location>
</feature>
<comment type="similarity">
    <text evidence="2">Belongs to the NTE family.</text>
</comment>
<dbReference type="Pfam" id="PF01734">
    <property type="entry name" value="Patatin"/>
    <property type="match status" value="1"/>
</dbReference>
<keyword evidence="16" id="KW-1185">Reference proteome</keyword>
<dbReference type="EMBL" id="UPHP01000031">
    <property type="protein sequence ID" value="VBA36056.1"/>
    <property type="molecule type" value="Genomic_DNA"/>
</dbReference>
<keyword evidence="9" id="KW-0442">Lipid degradation</keyword>
<keyword evidence="4" id="KW-1003">Cell membrane</keyword>
<evidence type="ECO:0000256" key="11">
    <source>
        <dbReference type="SAM" id="Phobius"/>
    </source>
</evidence>